<feature type="transmembrane region" description="Helical" evidence="5">
    <location>
        <begin position="266"/>
        <end position="289"/>
    </location>
</feature>
<evidence type="ECO:0000313" key="8">
    <source>
        <dbReference type="Proteomes" id="UP000654401"/>
    </source>
</evidence>
<sequence>MEMIQRFLPFLKWFPMNGETIRADLIAGITVALVLIPQSMAYAQLAGLPAYFGLYASFLPVMVAALWGSSKQLGTGPVAVVSLLTAVAVGTALQSNLPEGVSSIDAMNQEQLVQFYVPLAVLLALLVGLFQLTLGVLKLGVVVNFLSHPVIVGFTNAAAMVIGLSQLNKIFGVTKDRSDFFIGDIWGVLQQLGDTHMMTLFMGVLAFAIMMGAKKFMPKLPGVLLAVVITTVLSYMIGFQGMGGAVVGEIPEGLPEMKVPTINLEVLGILFTSAIVISMVGFMEAISIAKAMAAKTKDRVDPNQELIGQGLANIVGSFSQAYPASGSFSRSAVNLNAGAKTGMSSVFTAVLVLITLLFLTPLLYHLPKAVLAAVIMMAVIGLINFKAFKHTWIANKHDGAASIVTFVATLGFAPHLDQGIMIGALLALGLYLYTTMKPRVAILGRYADGTLRDISVHNLPQDKRIVVLRFDGSLYFANVSYFEEAILEALCARPDVKYVLVVGDAINQLDASGEEMLHQLVNRLKDNEITLVFSGLKAQIHKVMQRTGLFGHVGAENIHPNEDMAIDYIYRRLDGEDFGSNYCALITPEGEEEEEKNARRDSLEEAF</sequence>
<organism evidence="7 8">
    <name type="scientific">Candidatus Thiopontia autotrophica</name>
    <dbReference type="NCBI Taxonomy" id="2841688"/>
    <lineage>
        <taxon>Bacteria</taxon>
        <taxon>Pseudomonadati</taxon>
        <taxon>Pseudomonadota</taxon>
        <taxon>Gammaproteobacteria</taxon>
        <taxon>Candidatus Thiopontia</taxon>
    </lineage>
</organism>
<evidence type="ECO:0000313" key="7">
    <source>
        <dbReference type="EMBL" id="MBC8519195.1"/>
    </source>
</evidence>
<feature type="transmembrane region" description="Helical" evidence="5">
    <location>
        <begin position="400"/>
        <end position="433"/>
    </location>
</feature>
<dbReference type="Pfam" id="PF00916">
    <property type="entry name" value="Sulfate_transp"/>
    <property type="match status" value="1"/>
</dbReference>
<dbReference type="CDD" id="cd07042">
    <property type="entry name" value="STAS_SulP_like_sulfate_transporter"/>
    <property type="match status" value="1"/>
</dbReference>
<feature type="transmembrane region" description="Helical" evidence="5">
    <location>
        <begin position="188"/>
        <end position="211"/>
    </location>
</feature>
<feature type="transmembrane region" description="Helical" evidence="5">
    <location>
        <begin position="51"/>
        <end position="69"/>
    </location>
</feature>
<evidence type="ECO:0000259" key="6">
    <source>
        <dbReference type="PROSITE" id="PS50801"/>
    </source>
</evidence>
<evidence type="ECO:0000256" key="1">
    <source>
        <dbReference type="ARBA" id="ARBA00004141"/>
    </source>
</evidence>
<feature type="transmembrane region" description="Helical" evidence="5">
    <location>
        <begin position="149"/>
        <end position="168"/>
    </location>
</feature>
<dbReference type="GO" id="GO:0055085">
    <property type="term" value="P:transmembrane transport"/>
    <property type="evidence" value="ECO:0007669"/>
    <property type="project" value="InterPro"/>
</dbReference>
<feature type="transmembrane region" description="Helical" evidence="5">
    <location>
        <begin position="76"/>
        <end position="95"/>
    </location>
</feature>
<keyword evidence="4 5" id="KW-0472">Membrane</keyword>
<dbReference type="GO" id="GO:0016020">
    <property type="term" value="C:membrane"/>
    <property type="evidence" value="ECO:0007669"/>
    <property type="project" value="UniProtKB-SubCell"/>
</dbReference>
<dbReference type="SUPFAM" id="SSF52091">
    <property type="entry name" value="SpoIIaa-like"/>
    <property type="match status" value="1"/>
</dbReference>
<keyword evidence="2 5" id="KW-0812">Transmembrane</keyword>
<comment type="caution">
    <text evidence="7">The sequence shown here is derived from an EMBL/GenBank/DDBJ whole genome shotgun (WGS) entry which is preliminary data.</text>
</comment>
<dbReference type="Gene3D" id="3.30.750.24">
    <property type="entry name" value="STAS domain"/>
    <property type="match status" value="1"/>
</dbReference>
<feature type="transmembrane region" description="Helical" evidence="5">
    <location>
        <begin position="115"/>
        <end position="137"/>
    </location>
</feature>
<dbReference type="NCBIfam" id="TIGR00815">
    <property type="entry name" value="sulP"/>
    <property type="match status" value="1"/>
</dbReference>
<evidence type="ECO:0000256" key="2">
    <source>
        <dbReference type="ARBA" id="ARBA00022692"/>
    </source>
</evidence>
<feature type="transmembrane region" description="Helical" evidence="5">
    <location>
        <begin position="370"/>
        <end position="388"/>
    </location>
</feature>
<dbReference type="InterPro" id="IPR001902">
    <property type="entry name" value="SLC26A/SulP_fam"/>
</dbReference>
<dbReference type="Pfam" id="PF01740">
    <property type="entry name" value="STAS"/>
    <property type="match status" value="1"/>
</dbReference>
<dbReference type="Proteomes" id="UP000654401">
    <property type="component" value="Unassembled WGS sequence"/>
</dbReference>
<dbReference type="InterPro" id="IPR002645">
    <property type="entry name" value="STAS_dom"/>
</dbReference>
<dbReference type="PANTHER" id="PTHR11814">
    <property type="entry name" value="SULFATE TRANSPORTER"/>
    <property type="match status" value="1"/>
</dbReference>
<gene>
    <name evidence="7" type="ORF">H8D24_02130</name>
</gene>
<dbReference type="PROSITE" id="PS50801">
    <property type="entry name" value="STAS"/>
    <property type="match status" value="1"/>
</dbReference>
<evidence type="ECO:0000256" key="3">
    <source>
        <dbReference type="ARBA" id="ARBA00022989"/>
    </source>
</evidence>
<name>A0A8J6TVN9_9GAMM</name>
<evidence type="ECO:0000256" key="4">
    <source>
        <dbReference type="ARBA" id="ARBA00023136"/>
    </source>
</evidence>
<accession>A0A8J6TVN9</accession>
<dbReference type="EMBL" id="JACNFK010000017">
    <property type="protein sequence ID" value="MBC8519195.1"/>
    <property type="molecule type" value="Genomic_DNA"/>
</dbReference>
<comment type="subcellular location">
    <subcellularLocation>
        <location evidence="1">Membrane</location>
        <topology evidence="1">Multi-pass membrane protein</topology>
    </subcellularLocation>
</comment>
<dbReference type="AlphaFoldDB" id="A0A8J6TVN9"/>
<feature type="domain" description="STAS" evidence="6">
    <location>
        <begin position="465"/>
        <end position="569"/>
    </location>
</feature>
<keyword evidence="3 5" id="KW-1133">Transmembrane helix</keyword>
<evidence type="ECO:0000256" key="5">
    <source>
        <dbReference type="SAM" id="Phobius"/>
    </source>
</evidence>
<reference evidence="7 8" key="1">
    <citation type="submission" date="2020-08" db="EMBL/GenBank/DDBJ databases">
        <title>Bridging the membrane lipid divide: bacteria of the FCB group superphylum have the potential to synthesize archaeal ether lipids.</title>
        <authorList>
            <person name="Villanueva L."/>
            <person name="Von Meijenfeldt F.A.B."/>
            <person name="Westbye A.B."/>
            <person name="Yadav S."/>
            <person name="Hopmans E.C."/>
            <person name="Dutilh B.E."/>
            <person name="Sinninghe Damste J.S."/>
        </authorList>
    </citation>
    <scope>NUCLEOTIDE SEQUENCE [LARGE SCALE GENOMIC DNA]</scope>
    <source>
        <strain evidence="7">NIOZ-UU100</strain>
    </source>
</reference>
<protein>
    <submittedName>
        <fullName evidence="7">SulP family inorganic anion transporter</fullName>
    </submittedName>
</protein>
<dbReference type="InterPro" id="IPR036513">
    <property type="entry name" value="STAS_dom_sf"/>
</dbReference>
<proteinExistence type="predicted"/>
<dbReference type="InterPro" id="IPR011547">
    <property type="entry name" value="SLC26A/SulP_dom"/>
</dbReference>
<feature type="transmembrane region" description="Helical" evidence="5">
    <location>
        <begin position="346"/>
        <end position="364"/>
    </location>
</feature>
<feature type="transmembrane region" description="Helical" evidence="5">
    <location>
        <begin position="223"/>
        <end position="246"/>
    </location>
</feature>